<dbReference type="InterPro" id="IPR005754">
    <property type="entry name" value="Sortase"/>
</dbReference>
<gene>
    <name evidence="3" type="ORF">ACFQ5K_10180</name>
</gene>
<proteinExistence type="predicted"/>
<dbReference type="EMBL" id="JBHTOK010000074">
    <property type="protein sequence ID" value="MFD1441742.1"/>
    <property type="molecule type" value="Genomic_DNA"/>
</dbReference>
<keyword evidence="2" id="KW-0812">Transmembrane</keyword>
<comment type="caution">
    <text evidence="3">The sequence shown here is derived from an EMBL/GenBank/DDBJ whole genome shotgun (WGS) entry which is preliminary data.</text>
</comment>
<dbReference type="SUPFAM" id="SSF63817">
    <property type="entry name" value="Sortase"/>
    <property type="match status" value="1"/>
</dbReference>
<keyword evidence="1" id="KW-0378">Hydrolase</keyword>
<reference evidence="4" key="1">
    <citation type="journal article" date="2019" name="Int. J. Syst. Evol. Microbiol.">
        <title>The Global Catalogue of Microorganisms (GCM) 10K type strain sequencing project: providing services to taxonomists for standard genome sequencing and annotation.</title>
        <authorList>
            <consortium name="The Broad Institute Genomics Platform"/>
            <consortium name="The Broad Institute Genome Sequencing Center for Infectious Disease"/>
            <person name="Wu L."/>
            <person name="Ma J."/>
        </authorList>
    </citation>
    <scope>NUCLEOTIDE SEQUENCE [LARGE SCALE GENOMIC DNA]</scope>
    <source>
        <strain evidence="4">CCM 8912</strain>
    </source>
</reference>
<dbReference type="InterPro" id="IPR023365">
    <property type="entry name" value="Sortase_dom-sf"/>
</dbReference>
<dbReference type="InterPro" id="IPR042002">
    <property type="entry name" value="Sortase_C"/>
</dbReference>
<dbReference type="NCBIfam" id="TIGR01076">
    <property type="entry name" value="sortase_fam"/>
    <property type="match status" value="1"/>
</dbReference>
<accession>A0ABW4CWH0</accession>
<dbReference type="Gene3D" id="2.40.260.10">
    <property type="entry name" value="Sortase"/>
    <property type="match status" value="1"/>
</dbReference>
<keyword evidence="2" id="KW-1133">Transmembrane helix</keyword>
<evidence type="ECO:0000313" key="3">
    <source>
        <dbReference type="EMBL" id="MFD1441742.1"/>
    </source>
</evidence>
<evidence type="ECO:0000256" key="1">
    <source>
        <dbReference type="ARBA" id="ARBA00022801"/>
    </source>
</evidence>
<dbReference type="RefSeq" id="WP_125754663.1">
    <property type="nucleotide sequence ID" value="NZ_JBHTOK010000074.1"/>
</dbReference>
<keyword evidence="2" id="KW-0472">Membrane</keyword>
<feature type="transmembrane region" description="Helical" evidence="2">
    <location>
        <begin position="250"/>
        <end position="271"/>
    </location>
</feature>
<organism evidence="3 4">
    <name type="scientific">Lacticaseibacillus hegangensis</name>
    <dbReference type="NCBI Taxonomy" id="2486010"/>
    <lineage>
        <taxon>Bacteria</taxon>
        <taxon>Bacillati</taxon>
        <taxon>Bacillota</taxon>
        <taxon>Bacilli</taxon>
        <taxon>Lactobacillales</taxon>
        <taxon>Lactobacillaceae</taxon>
        <taxon>Lacticaseibacillus</taxon>
    </lineage>
</organism>
<dbReference type="NCBIfam" id="NF033745">
    <property type="entry name" value="class_C_sortase"/>
    <property type="match status" value="1"/>
</dbReference>
<dbReference type="CDD" id="cd05827">
    <property type="entry name" value="Sortase_C"/>
    <property type="match status" value="1"/>
</dbReference>
<sequence length="281" mass="31814">MTYSRLQRRRTRRRYHLFFTLFIIGALLLIVPLAYSKAVQHHELTLANQYQHAQVKSGALKAARRYNADIYARQQGQPVKYHQSIKHVQKNLKRPLGFVRIPAIHLISTPIYFGDSDRVLAKGTGIMGGTSLPVGGTNTLSVVSGHSGLANRVIFDNIRYLKRGDVFYFSALGGPEIAYRVYKRLIVDPTKPHATDVVKVQPGKDRAVLLTCTPIFVNSHRLLIYGKRVPIAAAKSTATHARDAFTPLNIWLYAISLLMILFIIWFMVTELRDRHLIAKRS</sequence>
<evidence type="ECO:0000256" key="2">
    <source>
        <dbReference type="SAM" id="Phobius"/>
    </source>
</evidence>
<name>A0ABW4CWH0_9LACO</name>
<keyword evidence="4" id="KW-1185">Reference proteome</keyword>
<dbReference type="Proteomes" id="UP001597212">
    <property type="component" value="Unassembled WGS sequence"/>
</dbReference>
<protein>
    <submittedName>
        <fullName evidence="3">Class C sortase</fullName>
    </submittedName>
</protein>
<dbReference type="Pfam" id="PF04203">
    <property type="entry name" value="Sortase"/>
    <property type="match status" value="1"/>
</dbReference>
<evidence type="ECO:0000313" key="4">
    <source>
        <dbReference type="Proteomes" id="UP001597212"/>
    </source>
</evidence>